<keyword evidence="1" id="KW-1133">Transmembrane helix</keyword>
<comment type="caution">
    <text evidence="2">The sequence shown here is derived from an EMBL/GenBank/DDBJ whole genome shotgun (WGS) entry which is preliminary data.</text>
</comment>
<dbReference type="Proteomes" id="UP001432322">
    <property type="component" value="Unassembled WGS sequence"/>
</dbReference>
<keyword evidence="1" id="KW-0812">Transmembrane</keyword>
<organism evidence="2 3">
    <name type="scientific">Pristionchus fissidentatus</name>
    <dbReference type="NCBI Taxonomy" id="1538716"/>
    <lineage>
        <taxon>Eukaryota</taxon>
        <taxon>Metazoa</taxon>
        <taxon>Ecdysozoa</taxon>
        <taxon>Nematoda</taxon>
        <taxon>Chromadorea</taxon>
        <taxon>Rhabditida</taxon>
        <taxon>Rhabditina</taxon>
        <taxon>Diplogasteromorpha</taxon>
        <taxon>Diplogasteroidea</taxon>
        <taxon>Neodiplogasteridae</taxon>
        <taxon>Pristionchus</taxon>
    </lineage>
</organism>
<name>A0AAV5VUC9_9BILA</name>
<gene>
    <name evidence="2" type="ORF">PFISCL1PPCAC_14417</name>
</gene>
<evidence type="ECO:0008006" key="4">
    <source>
        <dbReference type="Google" id="ProtNLM"/>
    </source>
</evidence>
<dbReference type="Pfam" id="PF10318">
    <property type="entry name" value="7TM_GPCR_Srh"/>
    <property type="match status" value="1"/>
</dbReference>
<feature type="transmembrane region" description="Helical" evidence="1">
    <location>
        <begin position="97"/>
        <end position="122"/>
    </location>
</feature>
<dbReference type="PANTHER" id="PTHR45830">
    <property type="entry name" value="SERPENTINE RECEPTOR, CLASS I"/>
    <property type="match status" value="1"/>
</dbReference>
<proteinExistence type="predicted"/>
<dbReference type="InterPro" id="IPR019422">
    <property type="entry name" value="7TM_GPCR_serpentine_rcpt_Srh"/>
</dbReference>
<dbReference type="PANTHER" id="PTHR45830:SF15">
    <property type="entry name" value="SERPENTINE RECEPTOR, CLASS I"/>
    <property type="match status" value="1"/>
</dbReference>
<keyword evidence="3" id="KW-1185">Reference proteome</keyword>
<evidence type="ECO:0000313" key="3">
    <source>
        <dbReference type="Proteomes" id="UP001432322"/>
    </source>
</evidence>
<dbReference type="AlphaFoldDB" id="A0AAV5VUC9"/>
<protein>
    <recommendedName>
        <fullName evidence="4">G protein-coupled receptor</fullName>
    </recommendedName>
</protein>
<feature type="transmembrane region" description="Helical" evidence="1">
    <location>
        <begin position="51"/>
        <end position="77"/>
    </location>
</feature>
<dbReference type="EMBL" id="BTSY01000004">
    <property type="protein sequence ID" value="GMT23120.1"/>
    <property type="molecule type" value="Genomic_DNA"/>
</dbReference>
<accession>A0AAV5VUC9</accession>
<keyword evidence="1" id="KW-0472">Membrane</keyword>
<evidence type="ECO:0000256" key="1">
    <source>
        <dbReference type="SAM" id="Phobius"/>
    </source>
</evidence>
<sequence length="165" mass="18971">MASKRVTLDHFWLSFMPVYVHFIAIMTHLLTVLALYLMLRKTPDSGKALARYLMILQINITLNDLIFGVLFGPIVLYPAPAIICTGFLCANRLSVHIIANCTFFSMFYTAMSLLFCFHYKYLTILEMTRNKRSTVCVNRIFCTSSQVVLDGTDYLKQVCRHSCFQ</sequence>
<reference evidence="2" key="1">
    <citation type="submission" date="2023-10" db="EMBL/GenBank/DDBJ databases">
        <title>Genome assembly of Pristionchus species.</title>
        <authorList>
            <person name="Yoshida K."/>
            <person name="Sommer R.J."/>
        </authorList>
    </citation>
    <scope>NUCLEOTIDE SEQUENCE</scope>
    <source>
        <strain evidence="2">RS5133</strain>
    </source>
</reference>
<evidence type="ECO:0000313" key="2">
    <source>
        <dbReference type="EMBL" id="GMT23120.1"/>
    </source>
</evidence>
<feature type="transmembrane region" description="Helical" evidence="1">
    <location>
        <begin position="18"/>
        <end position="39"/>
    </location>
</feature>